<feature type="region of interest" description="Disordered" evidence="1">
    <location>
        <begin position="719"/>
        <end position="805"/>
    </location>
</feature>
<keyword evidence="2" id="KW-0472">Membrane</keyword>
<gene>
    <name evidence="3" type="ORF">K457DRAFT_901532</name>
</gene>
<dbReference type="STRING" id="1314771.A0A197JIY5"/>
<feature type="compositionally biased region" description="Low complexity" evidence="1">
    <location>
        <begin position="145"/>
        <end position="160"/>
    </location>
</feature>
<dbReference type="OrthoDB" id="2426193at2759"/>
<dbReference type="EMBL" id="KV442083">
    <property type="protein sequence ID" value="OAQ25105.1"/>
    <property type="molecule type" value="Genomic_DNA"/>
</dbReference>
<accession>A0A197JIY5</accession>
<dbReference type="AlphaFoldDB" id="A0A197JIY5"/>
<name>A0A197JIY5_9FUNG</name>
<feature type="region of interest" description="Disordered" evidence="1">
    <location>
        <begin position="187"/>
        <end position="220"/>
    </location>
</feature>
<feature type="region of interest" description="Disordered" evidence="1">
    <location>
        <begin position="451"/>
        <end position="475"/>
    </location>
</feature>
<feature type="compositionally biased region" description="Low complexity" evidence="1">
    <location>
        <begin position="844"/>
        <end position="861"/>
    </location>
</feature>
<protein>
    <submittedName>
        <fullName evidence="3">Uncharacterized protein</fullName>
    </submittedName>
</protein>
<feature type="region of interest" description="Disordered" evidence="1">
    <location>
        <begin position="818"/>
        <end position="928"/>
    </location>
</feature>
<keyword evidence="4" id="KW-1185">Reference proteome</keyword>
<proteinExistence type="predicted"/>
<evidence type="ECO:0000313" key="4">
    <source>
        <dbReference type="Proteomes" id="UP000078512"/>
    </source>
</evidence>
<keyword evidence="2" id="KW-1133">Transmembrane helix</keyword>
<feature type="region of interest" description="Disordered" evidence="1">
    <location>
        <begin position="145"/>
        <end position="164"/>
    </location>
</feature>
<reference evidence="3 4" key="1">
    <citation type="submission" date="2016-05" db="EMBL/GenBank/DDBJ databases">
        <title>Genome sequencing reveals origins of a unique bacterial endosymbiosis in the earliest lineages of terrestrial Fungi.</title>
        <authorList>
            <consortium name="DOE Joint Genome Institute"/>
            <person name="Uehling J."/>
            <person name="Gryganskyi A."/>
            <person name="Hameed K."/>
            <person name="Tschaplinski T."/>
            <person name="Misztal P."/>
            <person name="Wu S."/>
            <person name="Desiro A."/>
            <person name="Vande Pol N."/>
            <person name="Du Z.-Y."/>
            <person name="Zienkiewicz A."/>
            <person name="Zienkiewicz K."/>
            <person name="Morin E."/>
            <person name="Tisserant E."/>
            <person name="Splivallo R."/>
            <person name="Hainaut M."/>
            <person name="Henrissat B."/>
            <person name="Ohm R."/>
            <person name="Kuo A."/>
            <person name="Yan J."/>
            <person name="Lipzen A."/>
            <person name="Nolan M."/>
            <person name="Labutti K."/>
            <person name="Barry K."/>
            <person name="Goldstein A."/>
            <person name="Labbe J."/>
            <person name="Schadt C."/>
            <person name="Tuskan G."/>
            <person name="Grigoriev I."/>
            <person name="Martin F."/>
            <person name="Vilgalys R."/>
            <person name="Bonito G."/>
        </authorList>
    </citation>
    <scope>NUCLEOTIDE SEQUENCE [LARGE SCALE GENOMIC DNA]</scope>
    <source>
        <strain evidence="3 4">AG-77</strain>
    </source>
</reference>
<feature type="compositionally biased region" description="Polar residues" evidence="1">
    <location>
        <begin position="884"/>
        <end position="906"/>
    </location>
</feature>
<keyword evidence="2" id="KW-0812">Transmembrane</keyword>
<feature type="compositionally biased region" description="Low complexity" evidence="1">
    <location>
        <begin position="820"/>
        <end position="831"/>
    </location>
</feature>
<sequence>MARMNPLHIDIPSTPSYLHMKKASRSEPLSPSGMFNTTNTTNTSKEGAEEASFFSLTRNGYQYPDSPSSDISSPMMTPLPFKMMMPMPQQPNLHLLTPVTPTVVAEKDDRKKLREYEFPSPAAAGVAIKVEAPAYQAYQNHPFTQLRQQKQQPQPQQQQLPTPPTAKAIPVLSYSAKYANFTNSSTTITTSTTTPQTVVRVSPRPIQSNKDNHNSRKPSTTMALSMIEKEKMAYQYPTHRVSMVSPPPPPYISSSPPSSSDHGAGVGTGPTTATTSTISTLSATSAVIAISPPLQQVPDQQQQHLAHDPTITTTTASIATSHTAKTKRYSLPVALARSASSSSATTLSSPAIIVAGSGVMMSDMVSTTVTPRVFSPKVSRDVKRHSVAVIPSSMSSSTSPSNNNMPLSRPSIKTATGLGLGHRGISNMPPQAIPISGSTGSAADMMMKTPPTAFNPRSSLSSSSSPATRLMERTGTDTEKDLSALIGPEHDHKNTLMSLSHTNITAHNNNHSSTSSTLSSPPRMQGLLRIASLQRATAAASAAERNLILSTSRIGGSLGPLERTEFPGFWEDAKQHNMHWTVYTIGLAAVASIAWVLMLPALMVFVPILPGAVVLLLGVQYSVYRWKRRRHYTQQLKDRRPSPAALSSMRAASAALTHSRSSSAVATAPSSPQFHAFSPNHHHLRGVSIGSGVGATGGLGQGHAYRSSLSSMHTSVGSITTSDSFLEPHQPSSSTSASSSPPSHLRSQFQHQYYRQPGMGSVTGFSATGSPPRFSEGYGGDINTPSPPTTSSSRPTSNHYQTPSPEYRRSWFSAFRTPVNSSDTKNSNSNSGRWGSSIQRRESSSSIASSETVSSSSTESACDSRKGSPTTARAATTPGMATVGSPTSDTESFSSIPMTSPQQPSRASDKKKYSSGDLSTMAMMPPPPPAYVSRRCEDTQMSEDDMAKIMMGATEKALHLLQLGGIGEKVVLPEIAPLGDLMSEFTVDFGAIRY</sequence>
<feature type="region of interest" description="Disordered" evidence="1">
    <location>
        <begin position="244"/>
        <end position="275"/>
    </location>
</feature>
<feature type="region of interest" description="Disordered" evidence="1">
    <location>
        <begin position="22"/>
        <end position="47"/>
    </location>
</feature>
<evidence type="ECO:0000313" key="3">
    <source>
        <dbReference type="EMBL" id="OAQ25105.1"/>
    </source>
</evidence>
<feature type="compositionally biased region" description="Low complexity" evidence="1">
    <location>
        <begin position="731"/>
        <end position="743"/>
    </location>
</feature>
<evidence type="ECO:0000256" key="1">
    <source>
        <dbReference type="SAM" id="MobiDB-lite"/>
    </source>
</evidence>
<organism evidence="3 4">
    <name type="scientific">Linnemannia elongata AG-77</name>
    <dbReference type="NCBI Taxonomy" id="1314771"/>
    <lineage>
        <taxon>Eukaryota</taxon>
        <taxon>Fungi</taxon>
        <taxon>Fungi incertae sedis</taxon>
        <taxon>Mucoromycota</taxon>
        <taxon>Mortierellomycotina</taxon>
        <taxon>Mortierellomycetes</taxon>
        <taxon>Mortierellales</taxon>
        <taxon>Mortierellaceae</taxon>
        <taxon>Linnemannia</taxon>
    </lineage>
</organism>
<dbReference type="Proteomes" id="UP000078512">
    <property type="component" value="Unassembled WGS sequence"/>
</dbReference>
<feature type="transmembrane region" description="Helical" evidence="2">
    <location>
        <begin position="580"/>
        <end position="598"/>
    </location>
</feature>
<feature type="compositionally biased region" description="Polar residues" evidence="1">
    <location>
        <begin position="27"/>
        <end position="45"/>
    </location>
</feature>
<feature type="transmembrane region" description="Helical" evidence="2">
    <location>
        <begin position="604"/>
        <end position="624"/>
    </location>
</feature>
<feature type="compositionally biased region" description="Low complexity" evidence="1">
    <location>
        <begin position="187"/>
        <end position="197"/>
    </location>
</feature>
<evidence type="ECO:0000256" key="2">
    <source>
        <dbReference type="SAM" id="Phobius"/>
    </source>
</evidence>